<dbReference type="GO" id="GO:0016655">
    <property type="term" value="F:oxidoreductase activity, acting on NAD(P)H, quinone or similar compound as acceptor"/>
    <property type="evidence" value="ECO:0007669"/>
    <property type="project" value="UniProtKB-UniRule"/>
</dbReference>
<dbReference type="Pfam" id="PF00146">
    <property type="entry name" value="NADHdh"/>
    <property type="match status" value="1"/>
</dbReference>
<feature type="transmembrane region" description="Helical" evidence="5">
    <location>
        <begin position="161"/>
        <end position="179"/>
    </location>
</feature>
<keyword evidence="5" id="KW-0830">Ubiquinone</keyword>
<accession>E4RVX8</accession>
<reference key="1">
    <citation type="submission" date="2010-11" db="EMBL/GenBank/DDBJ databases">
        <title>The complete genome of Leadbetterella byssophila DSM 17132.</title>
        <authorList>
            <consortium name="US DOE Joint Genome Institute (JGI-PGF)"/>
            <person name="Lucas S."/>
            <person name="Copeland A."/>
            <person name="Lapidus A."/>
            <person name="Glavina del Rio T."/>
            <person name="Dalin E."/>
            <person name="Tice H."/>
            <person name="Bruce D."/>
            <person name="Goodwin L."/>
            <person name="Pitluck S."/>
            <person name="Kyrpides N."/>
            <person name="Mavromatis K."/>
            <person name="Ivanova N."/>
            <person name="Teshima H."/>
            <person name="Brettin T."/>
            <person name="Detter J.C."/>
            <person name="Han C."/>
            <person name="Tapia R."/>
            <person name="Land M."/>
            <person name="Hauser L."/>
            <person name="Markowitz V."/>
            <person name="Cheng J.-F."/>
            <person name="Hugenholtz P."/>
            <person name="Woyke T."/>
            <person name="Wu D."/>
            <person name="Tindall B."/>
            <person name="Pomrenke H.G."/>
            <person name="Brambilla E."/>
            <person name="Klenk H.-P."/>
            <person name="Eisen J.A."/>
        </authorList>
    </citation>
    <scope>NUCLEOTIDE SEQUENCE [LARGE SCALE GENOMIC DNA]</scope>
    <source>
        <strain>DSM 17132</strain>
    </source>
</reference>
<dbReference type="PANTHER" id="PTHR11432">
    <property type="entry name" value="NADH DEHYDROGENASE SUBUNIT 1"/>
    <property type="match status" value="1"/>
</dbReference>
<proteinExistence type="inferred from homology"/>
<dbReference type="InterPro" id="IPR001694">
    <property type="entry name" value="NADH_UbQ_OxRdtase_su1/FPO"/>
</dbReference>
<dbReference type="Proteomes" id="UP000007435">
    <property type="component" value="Chromosome"/>
</dbReference>
<feature type="transmembrane region" description="Helical" evidence="5">
    <location>
        <begin position="191"/>
        <end position="209"/>
    </location>
</feature>
<evidence type="ECO:0000256" key="1">
    <source>
        <dbReference type="ARBA" id="ARBA00004141"/>
    </source>
</evidence>
<dbReference type="GO" id="GO:0048038">
    <property type="term" value="F:quinone binding"/>
    <property type="evidence" value="ECO:0007669"/>
    <property type="project" value="UniProtKB-KW"/>
</dbReference>
<comment type="subunit">
    <text evidence="5">NDH-1 is composed of 14 different subunits. Subunits NuoA, H, J, K, L, M, N constitute the membrane sector of the complex.</text>
</comment>
<comment type="subcellular location">
    <subcellularLocation>
        <location evidence="5">Cell inner membrane</location>
        <topology evidence="5">Multi-pass membrane protein</topology>
    </subcellularLocation>
    <subcellularLocation>
        <location evidence="6">Cell membrane</location>
        <topology evidence="6">Multi-pass membrane protein</topology>
    </subcellularLocation>
    <subcellularLocation>
        <location evidence="1">Membrane</location>
        <topology evidence="1">Multi-pass membrane protein</topology>
    </subcellularLocation>
</comment>
<evidence type="ECO:0000256" key="6">
    <source>
        <dbReference type="RuleBase" id="RU000471"/>
    </source>
</evidence>
<evidence type="ECO:0000313" key="7">
    <source>
        <dbReference type="EMBL" id="ADQ18888.1"/>
    </source>
</evidence>
<dbReference type="NCBIfam" id="NF004741">
    <property type="entry name" value="PRK06076.1-2"/>
    <property type="match status" value="1"/>
</dbReference>
<organism evidence="7 8">
    <name type="scientific">Leadbetterella byssophila (strain DSM 17132 / JCM 16389 / KACC 11308 / NBRC 106382 / 4M15)</name>
    <dbReference type="NCBI Taxonomy" id="649349"/>
    <lineage>
        <taxon>Bacteria</taxon>
        <taxon>Pseudomonadati</taxon>
        <taxon>Bacteroidota</taxon>
        <taxon>Cytophagia</taxon>
        <taxon>Cytophagales</taxon>
        <taxon>Leadbetterellaceae</taxon>
        <taxon>Leadbetterella</taxon>
    </lineage>
</organism>
<dbReference type="InterPro" id="IPR018086">
    <property type="entry name" value="NADH_UbQ_OxRdtase_su1_CS"/>
</dbReference>
<feature type="transmembrane region" description="Helical" evidence="5">
    <location>
        <begin position="6"/>
        <end position="25"/>
    </location>
</feature>
<dbReference type="PROSITE" id="PS00668">
    <property type="entry name" value="COMPLEX1_ND1_2"/>
    <property type="match status" value="1"/>
</dbReference>
<dbReference type="HOGENOM" id="CLU_015134_0_1_10"/>
<feature type="transmembrane region" description="Helical" evidence="5">
    <location>
        <begin position="75"/>
        <end position="98"/>
    </location>
</feature>
<dbReference type="RefSeq" id="WP_013409915.1">
    <property type="nucleotide sequence ID" value="NC_014655.1"/>
</dbReference>
<dbReference type="PANTHER" id="PTHR11432:SF3">
    <property type="entry name" value="NADH-UBIQUINONE OXIDOREDUCTASE CHAIN 1"/>
    <property type="match status" value="1"/>
</dbReference>
<sequence>MDSILLIKGIIILVIFALSLGIAAYETYFERVVAAFIQDRVGPDRAGPYGIFQPLADAGKLFFKEDFVPSMADKWLFIIGPGIAMFTALMSSAVIPFGDTLKIGEHLVPIQGMDVNIGVLWVFGVVALGVYGMLIGGWASNNKYSLYGAIRAASQAISYEIALGLCLLAVILVTGSLSLREIANNQHGINWNVFYQPVGFILFFVCALAECNRTPFDLPEAEAELVVGYMTEYGSMKMGLYMFAEYVNMFISSTIMATLYFGAYNYPGMDWVREFLIAKMGDVSGHNVATLIGTAVLFLKIFMFIFIFMWIRWTLPRFKYEQLMKLGWQWMVPLAMVNLVVMAVATLTGKTLLVAWLGMGGFLLIYFTGRSMYEKRFN</sequence>
<keyword evidence="5 6" id="KW-0520">NAD</keyword>
<dbReference type="GO" id="GO:0005886">
    <property type="term" value="C:plasma membrane"/>
    <property type="evidence" value="ECO:0007669"/>
    <property type="project" value="UniProtKB-SubCell"/>
</dbReference>
<feature type="transmembrane region" description="Helical" evidence="5">
    <location>
        <begin position="286"/>
        <end position="311"/>
    </location>
</feature>
<keyword evidence="5" id="KW-0874">Quinone</keyword>
<gene>
    <name evidence="5" type="primary">nuoH</name>
    <name evidence="7" type="ordered locus">Lbys_3227</name>
</gene>
<feature type="transmembrane region" description="Helical" evidence="5">
    <location>
        <begin position="351"/>
        <end position="369"/>
    </location>
</feature>
<evidence type="ECO:0000256" key="5">
    <source>
        <dbReference type="HAMAP-Rule" id="MF_01350"/>
    </source>
</evidence>
<keyword evidence="4 5" id="KW-0472">Membrane</keyword>
<protein>
    <recommendedName>
        <fullName evidence="5">NADH-quinone oxidoreductase subunit H</fullName>
        <ecNumber evidence="5">7.1.1.-</ecNumber>
    </recommendedName>
    <alternativeName>
        <fullName evidence="5">NADH dehydrogenase I subunit H</fullName>
    </alternativeName>
    <alternativeName>
        <fullName evidence="5">NDH-1 subunit H</fullName>
    </alternativeName>
</protein>
<feature type="transmembrane region" description="Helical" evidence="5">
    <location>
        <begin position="323"/>
        <end position="345"/>
    </location>
</feature>
<dbReference type="EC" id="7.1.1.-" evidence="5"/>
<comment type="function">
    <text evidence="5">NDH-1 shuttles electrons from NADH, via FMN and iron-sulfur (Fe-S) centers, to quinones in the respiratory chain. The immediate electron acceptor for the enzyme in this species is believed to be ubiquinone. Couples the redox reaction to proton translocation (for every two electrons transferred, four hydrogen ions are translocated across the cytoplasmic membrane), and thus conserves the redox energy in a proton gradient. This subunit may bind ubiquinone.</text>
</comment>
<dbReference type="eggNOG" id="COG1005">
    <property type="taxonomic scope" value="Bacteria"/>
</dbReference>
<keyword evidence="5" id="KW-1003">Cell membrane</keyword>
<dbReference type="AlphaFoldDB" id="E4RVX8"/>
<dbReference type="STRING" id="649349.Lbys_3227"/>
<dbReference type="OrthoDB" id="9803734at2"/>
<evidence type="ECO:0000256" key="2">
    <source>
        <dbReference type="ARBA" id="ARBA00022692"/>
    </source>
</evidence>
<dbReference type="GO" id="GO:0009060">
    <property type="term" value="P:aerobic respiration"/>
    <property type="evidence" value="ECO:0007669"/>
    <property type="project" value="TreeGrafter"/>
</dbReference>
<keyword evidence="5" id="KW-1278">Translocase</keyword>
<dbReference type="EMBL" id="CP002305">
    <property type="protein sequence ID" value="ADQ18888.1"/>
    <property type="molecule type" value="Genomic_DNA"/>
</dbReference>
<keyword evidence="3 5" id="KW-1133">Transmembrane helix</keyword>
<feature type="transmembrane region" description="Helical" evidence="5">
    <location>
        <begin position="118"/>
        <end position="140"/>
    </location>
</feature>
<keyword evidence="5" id="KW-0997">Cell inner membrane</keyword>
<dbReference type="KEGG" id="lby:Lbys_3227"/>
<keyword evidence="7" id="KW-0560">Oxidoreductase</keyword>
<evidence type="ECO:0000313" key="8">
    <source>
        <dbReference type="Proteomes" id="UP000007435"/>
    </source>
</evidence>
<comment type="similarity">
    <text evidence="5 6">Belongs to the complex I subunit 1 family.</text>
</comment>
<reference evidence="7 8" key="2">
    <citation type="journal article" date="2011" name="Stand. Genomic Sci.">
        <title>Complete genome sequence of Leadbetterella byssophila type strain (4M15).</title>
        <authorList>
            <person name="Abt B."/>
            <person name="Teshima H."/>
            <person name="Lucas S."/>
            <person name="Lapidus A."/>
            <person name="Del Rio T.G."/>
            <person name="Nolan M."/>
            <person name="Tice H."/>
            <person name="Cheng J.F."/>
            <person name="Pitluck S."/>
            <person name="Liolios K."/>
            <person name="Pagani I."/>
            <person name="Ivanova N."/>
            <person name="Mavromatis K."/>
            <person name="Pati A."/>
            <person name="Tapia R."/>
            <person name="Han C."/>
            <person name="Goodwin L."/>
            <person name="Chen A."/>
            <person name="Palaniappan K."/>
            <person name="Land M."/>
            <person name="Hauser L."/>
            <person name="Chang Y.J."/>
            <person name="Jeffries C.D."/>
            <person name="Rohde M."/>
            <person name="Goker M."/>
            <person name="Tindall B.J."/>
            <person name="Detter J.C."/>
            <person name="Woyke T."/>
            <person name="Bristow J."/>
            <person name="Eisen J.A."/>
            <person name="Markowitz V."/>
            <person name="Hugenholtz P."/>
            <person name="Klenk H.P."/>
            <person name="Kyrpides N.C."/>
        </authorList>
    </citation>
    <scope>NUCLEOTIDE SEQUENCE [LARGE SCALE GENOMIC DNA]</scope>
    <source>
        <strain evidence="8">DSM 17132 / JCM 16389 / KACC 11308 / NBRC 106382 / 4M15</strain>
    </source>
</reference>
<dbReference type="HAMAP" id="MF_01350">
    <property type="entry name" value="NDH1_NuoH"/>
    <property type="match status" value="1"/>
</dbReference>
<dbReference type="GO" id="GO:0003954">
    <property type="term" value="F:NADH dehydrogenase activity"/>
    <property type="evidence" value="ECO:0007669"/>
    <property type="project" value="TreeGrafter"/>
</dbReference>
<keyword evidence="2 5" id="KW-0812">Transmembrane</keyword>
<evidence type="ECO:0000256" key="3">
    <source>
        <dbReference type="ARBA" id="ARBA00022989"/>
    </source>
</evidence>
<evidence type="ECO:0000256" key="4">
    <source>
        <dbReference type="ARBA" id="ARBA00023136"/>
    </source>
</evidence>
<keyword evidence="8" id="KW-1185">Reference proteome</keyword>
<comment type="catalytic activity">
    <reaction evidence="5">
        <text>a quinone + NADH + 5 H(+)(in) = a quinol + NAD(+) + 4 H(+)(out)</text>
        <dbReference type="Rhea" id="RHEA:57888"/>
        <dbReference type="ChEBI" id="CHEBI:15378"/>
        <dbReference type="ChEBI" id="CHEBI:24646"/>
        <dbReference type="ChEBI" id="CHEBI:57540"/>
        <dbReference type="ChEBI" id="CHEBI:57945"/>
        <dbReference type="ChEBI" id="CHEBI:132124"/>
    </reaction>
</comment>
<feature type="transmembrane region" description="Helical" evidence="5">
    <location>
        <begin position="246"/>
        <end position="266"/>
    </location>
</feature>
<name>E4RVX8_LEAB4</name>